<feature type="domain" description="Aminotransferase class V" evidence="2">
    <location>
        <begin position="105"/>
        <end position="539"/>
    </location>
</feature>
<keyword evidence="5" id="KW-1185">Reference proteome</keyword>
<accession>A0AAE8MSQ3</accession>
<dbReference type="InterPro" id="IPR015421">
    <property type="entry name" value="PyrdxlP-dep_Trfase_major"/>
</dbReference>
<evidence type="ECO:0000259" key="3">
    <source>
        <dbReference type="Pfam" id="PF03476"/>
    </source>
</evidence>
<dbReference type="GO" id="GO:0043545">
    <property type="term" value="P:molybdopterin cofactor metabolic process"/>
    <property type="evidence" value="ECO:0007669"/>
    <property type="project" value="TreeGrafter"/>
</dbReference>
<dbReference type="Pfam" id="PF00266">
    <property type="entry name" value="Aminotran_5"/>
    <property type="match status" value="1"/>
</dbReference>
<dbReference type="InterPro" id="IPR000192">
    <property type="entry name" value="Aminotrans_V_dom"/>
</dbReference>
<dbReference type="Proteomes" id="UP001187682">
    <property type="component" value="Unassembled WGS sequence"/>
</dbReference>
<dbReference type="Pfam" id="PF03476">
    <property type="entry name" value="MOSC_N"/>
    <property type="match status" value="1"/>
</dbReference>
<sequence length="919" mass="100486">MEDVTGGNAEPPEQKPSGTSTLQTWLSAMLCHKGRKQKRKSSSDRVSSYDLQGKLKSSLSSDGESFYDVDAIRKSQYPLLQGVFQPVKPSDAYCIMHLTLKIGEVYLDHAGTTLFPRSAIDSFARDMTSHLYGNPHSESKSSRQSTTRVADVRQRALRFFNASPDNYDLVFVQNATAAIKLVVDILLSHTEDGGGFWYGYHGDSHTSLVGPRQVAKAGFACFDSDQDVEDWIGTGDVRRGEGRPGSPAPTARLFAYPGQSNMTGRRLPLSWPGRLRKSRLGGHSDIYTLLDAAALATTGELDLSNPDESPDFVALSFYKIFGFPDLGALLVRRDLAPMLRRRKYFGGGTVEMVINGAPWHSLKIDNPHEYLEDGTLPFHNIIALGHAMTAHAQLYTSQKLVSEHTARLAKYLYDRLSELRHSDASPICIIYKDPKARYGDASSTGPTIAFNIRYADGSWVKLSDLETLANNHRIHLRTGGVCNPGGIAKALDLAPWEMLRNFAAGTQCGRGPIMAGGKPSGIARVSLGAMSNAHDVDVFIDFVNSQFRDVRPQVDTLELEAGMRLSVSAVMVYPLEGARGWRVPRDVPWPVEASGLRWDRTWFLVNLDNLEVLTCEVAPRLALIYPEIDIAANLLHIRLHRSLETSASSGDSYLSFPLELDTTGGDVDLAVYSGQLGNSAQISTETVKHENLSVSATVYTSKDLVEFFSSALGSNCTLARFSDPVSRDAFGMQPLPDVSYATIVIDDDSRQEIPVPGDTTPPSMLKSAKYDGGDSGISVTETQQSPREALAESIQANIVLTRSPDDDGFSQDQESLFVSVGRSFSVTEANGAEGSYQIVSVAGDGTRLNTLRSRAPGAGSTFYMLPREGKDVQGVPSAWNVETTQQFVIQESWDKRSSNLRHSVSQLLHIGDGRRLVQA</sequence>
<organism evidence="4 5">
    <name type="scientific">Cephalotrichum gorgonifer</name>
    <dbReference type="NCBI Taxonomy" id="2041049"/>
    <lineage>
        <taxon>Eukaryota</taxon>
        <taxon>Fungi</taxon>
        <taxon>Dikarya</taxon>
        <taxon>Ascomycota</taxon>
        <taxon>Pezizomycotina</taxon>
        <taxon>Sordariomycetes</taxon>
        <taxon>Hypocreomycetidae</taxon>
        <taxon>Microascales</taxon>
        <taxon>Microascaceae</taxon>
        <taxon>Cephalotrichum</taxon>
    </lineage>
</organism>
<dbReference type="InterPro" id="IPR005303">
    <property type="entry name" value="MOCOS_middle"/>
</dbReference>
<comment type="caution">
    <text evidence="4">The sequence shown here is derived from an EMBL/GenBank/DDBJ whole genome shotgun (WGS) entry which is preliminary data.</text>
</comment>
<name>A0AAE8MSQ3_9PEZI</name>
<reference evidence="4" key="1">
    <citation type="submission" date="2018-03" db="EMBL/GenBank/DDBJ databases">
        <authorList>
            <person name="Guldener U."/>
        </authorList>
    </citation>
    <scope>NUCLEOTIDE SEQUENCE</scope>
</reference>
<evidence type="ECO:0000259" key="2">
    <source>
        <dbReference type="Pfam" id="PF00266"/>
    </source>
</evidence>
<dbReference type="InterPro" id="IPR015422">
    <property type="entry name" value="PyrdxlP-dep_Trfase_small"/>
</dbReference>
<dbReference type="SUPFAM" id="SSF53383">
    <property type="entry name" value="PLP-dependent transferases"/>
    <property type="match status" value="1"/>
</dbReference>
<dbReference type="PANTHER" id="PTHR14237">
    <property type="entry name" value="MOLYBDOPTERIN COFACTOR SULFURASE MOSC"/>
    <property type="match status" value="1"/>
</dbReference>
<dbReference type="SUPFAM" id="SSF141673">
    <property type="entry name" value="MOSC N-terminal domain-like"/>
    <property type="match status" value="1"/>
</dbReference>
<dbReference type="EMBL" id="ONZQ02000002">
    <property type="protein sequence ID" value="SPN98453.1"/>
    <property type="molecule type" value="Genomic_DNA"/>
</dbReference>
<dbReference type="Gene3D" id="3.90.1150.10">
    <property type="entry name" value="Aspartate Aminotransferase, domain 1"/>
    <property type="match status" value="1"/>
</dbReference>
<proteinExistence type="predicted"/>
<dbReference type="PANTHER" id="PTHR14237:SF80">
    <property type="entry name" value="MOLYBDENUM COFACTOR SULFURASE"/>
    <property type="match status" value="1"/>
</dbReference>
<dbReference type="InterPro" id="IPR015424">
    <property type="entry name" value="PyrdxlP-dep_Trfase"/>
</dbReference>
<dbReference type="Gene3D" id="3.40.640.10">
    <property type="entry name" value="Type I PLP-dependent aspartate aminotransferase-like (Major domain)"/>
    <property type="match status" value="1"/>
</dbReference>
<evidence type="ECO:0000313" key="4">
    <source>
        <dbReference type="EMBL" id="SPN98453.1"/>
    </source>
</evidence>
<feature type="region of interest" description="Disordered" evidence="1">
    <location>
        <begin position="1"/>
        <end position="20"/>
    </location>
</feature>
<evidence type="ECO:0000313" key="5">
    <source>
        <dbReference type="Proteomes" id="UP001187682"/>
    </source>
</evidence>
<feature type="domain" description="Molybdenum cofactor sulfurase middle" evidence="3">
    <location>
        <begin position="566"/>
        <end position="640"/>
    </location>
</feature>
<evidence type="ECO:0008006" key="6">
    <source>
        <dbReference type="Google" id="ProtNLM"/>
    </source>
</evidence>
<evidence type="ECO:0000256" key="1">
    <source>
        <dbReference type="SAM" id="MobiDB-lite"/>
    </source>
</evidence>
<dbReference type="AlphaFoldDB" id="A0AAE8MSQ3"/>
<protein>
    <recommendedName>
        <fullName evidence="6">Molybdenum cofactor sulfurase</fullName>
    </recommendedName>
</protein>
<dbReference type="GO" id="GO:0008265">
    <property type="term" value="F:molybdenum cofactor sulfurtransferase activity"/>
    <property type="evidence" value="ECO:0007669"/>
    <property type="project" value="TreeGrafter"/>
</dbReference>
<gene>
    <name evidence="4" type="ORF">DNG_01497</name>
</gene>